<organism evidence="4 5">
    <name type="scientific">Clostridium lentum</name>
    <dbReference type="NCBI Taxonomy" id="2763037"/>
    <lineage>
        <taxon>Bacteria</taxon>
        <taxon>Bacillati</taxon>
        <taxon>Bacillota</taxon>
        <taxon>Clostridia</taxon>
        <taxon>Eubacteriales</taxon>
        <taxon>Clostridiaceae</taxon>
        <taxon>Clostridium</taxon>
    </lineage>
</organism>
<evidence type="ECO:0000313" key="4">
    <source>
        <dbReference type="EMBL" id="MBC5639564.1"/>
    </source>
</evidence>
<dbReference type="PROSITE" id="PS00061">
    <property type="entry name" value="ADH_SHORT"/>
    <property type="match status" value="1"/>
</dbReference>
<proteinExistence type="inferred from homology"/>
<comment type="caution">
    <text evidence="4">The sequence shown here is derived from an EMBL/GenBank/DDBJ whole genome shotgun (WGS) entry which is preliminary data.</text>
</comment>
<dbReference type="InterPro" id="IPR002347">
    <property type="entry name" value="SDR_fam"/>
</dbReference>
<dbReference type="FunFam" id="3.40.50.720:FF:000173">
    <property type="entry name" value="3-oxoacyl-[acyl-carrier protein] reductase"/>
    <property type="match status" value="1"/>
</dbReference>
<name>A0A8I0DMQ9_9CLOT</name>
<evidence type="ECO:0000256" key="1">
    <source>
        <dbReference type="ARBA" id="ARBA00006484"/>
    </source>
</evidence>
<dbReference type="GO" id="GO:0032787">
    <property type="term" value="P:monocarboxylic acid metabolic process"/>
    <property type="evidence" value="ECO:0007669"/>
    <property type="project" value="UniProtKB-ARBA"/>
</dbReference>
<dbReference type="RefSeq" id="WP_186834787.1">
    <property type="nucleotide sequence ID" value="NZ_JACOOQ010000004.1"/>
</dbReference>
<dbReference type="InterPro" id="IPR050259">
    <property type="entry name" value="SDR"/>
</dbReference>
<comment type="similarity">
    <text evidence="1">Belongs to the short-chain dehydrogenases/reductases (SDR) family.</text>
</comment>
<dbReference type="AlphaFoldDB" id="A0A8I0DMQ9"/>
<dbReference type="PRINTS" id="PR00080">
    <property type="entry name" value="SDRFAMILY"/>
</dbReference>
<dbReference type="GO" id="GO:0008202">
    <property type="term" value="P:steroid metabolic process"/>
    <property type="evidence" value="ECO:0007669"/>
    <property type="project" value="UniProtKB-KW"/>
</dbReference>
<dbReference type="InterPro" id="IPR036291">
    <property type="entry name" value="NAD(P)-bd_dom_sf"/>
</dbReference>
<keyword evidence="5" id="KW-1185">Reference proteome</keyword>
<keyword evidence="3" id="KW-0753">Steroid metabolism</keyword>
<reference evidence="4" key="1">
    <citation type="submission" date="2020-08" db="EMBL/GenBank/DDBJ databases">
        <title>Genome public.</title>
        <authorList>
            <person name="Liu C."/>
            <person name="Sun Q."/>
        </authorList>
    </citation>
    <scope>NUCLEOTIDE SEQUENCE</scope>
    <source>
        <strain evidence="4">NSJ-42</strain>
    </source>
</reference>
<gene>
    <name evidence="4" type="ORF">H8R92_03795</name>
</gene>
<dbReference type="InterPro" id="IPR020904">
    <property type="entry name" value="Sc_DH/Rdtase_CS"/>
</dbReference>
<dbReference type="NCBIfam" id="NF047420">
    <property type="entry name" value="EF_P_mod_YmfI"/>
    <property type="match status" value="1"/>
</dbReference>
<dbReference type="Proteomes" id="UP000662088">
    <property type="component" value="Unassembled WGS sequence"/>
</dbReference>
<dbReference type="GO" id="GO:0016491">
    <property type="term" value="F:oxidoreductase activity"/>
    <property type="evidence" value="ECO:0007669"/>
    <property type="project" value="UniProtKB-KW"/>
</dbReference>
<evidence type="ECO:0000256" key="2">
    <source>
        <dbReference type="ARBA" id="ARBA00023002"/>
    </source>
</evidence>
<keyword evidence="2" id="KW-0560">Oxidoreductase</keyword>
<dbReference type="PANTHER" id="PTHR42879">
    <property type="entry name" value="3-OXOACYL-(ACYL-CARRIER-PROTEIN) REDUCTASE"/>
    <property type="match status" value="1"/>
</dbReference>
<evidence type="ECO:0000313" key="5">
    <source>
        <dbReference type="Proteomes" id="UP000662088"/>
    </source>
</evidence>
<keyword evidence="3" id="KW-0443">Lipid metabolism</keyword>
<sequence length="245" mass="26453">MNLSGKVILVTGASRGIGRAIAIELASKGAAIAINYSKDDEGAKATLENVIKNGGYGKLFKKDISNYKNCRELIDEVIGTFGKLDVLVNNAGISKFGLLMDMSLEEIDDLVNTNLMGAIYLSKLAINNMMRNGGNIINISSVWGEVGASCEVIYSATKGGLNLFTKALSKEVASFNIRVNSVAPGVINTEMNNVLDSEDKEVLKNEIPMMRFGEAHEVARVVSFLCEDKCKYLTGQIIRIDGGFI</sequence>
<dbReference type="PANTHER" id="PTHR42879:SF2">
    <property type="entry name" value="3-OXOACYL-[ACYL-CARRIER-PROTEIN] REDUCTASE FABG"/>
    <property type="match status" value="1"/>
</dbReference>
<dbReference type="SUPFAM" id="SSF51735">
    <property type="entry name" value="NAD(P)-binding Rossmann-fold domains"/>
    <property type="match status" value="1"/>
</dbReference>
<accession>A0A8I0DMQ9</accession>
<protein>
    <submittedName>
        <fullName evidence="4">SDR family oxidoreductase</fullName>
    </submittedName>
</protein>
<dbReference type="Gene3D" id="3.40.50.720">
    <property type="entry name" value="NAD(P)-binding Rossmann-like Domain"/>
    <property type="match status" value="1"/>
</dbReference>
<dbReference type="Pfam" id="PF13561">
    <property type="entry name" value="adh_short_C2"/>
    <property type="match status" value="1"/>
</dbReference>
<dbReference type="EMBL" id="JACOOQ010000004">
    <property type="protein sequence ID" value="MBC5639564.1"/>
    <property type="molecule type" value="Genomic_DNA"/>
</dbReference>
<dbReference type="PRINTS" id="PR00081">
    <property type="entry name" value="GDHRDH"/>
</dbReference>
<dbReference type="NCBIfam" id="NF009466">
    <property type="entry name" value="PRK12826.1-2"/>
    <property type="match status" value="1"/>
</dbReference>
<evidence type="ECO:0000256" key="3">
    <source>
        <dbReference type="ARBA" id="ARBA00023221"/>
    </source>
</evidence>